<evidence type="ECO:0000256" key="1">
    <source>
        <dbReference type="ARBA" id="ARBA00022475"/>
    </source>
</evidence>
<dbReference type="InterPro" id="IPR003770">
    <property type="entry name" value="MLTG-like"/>
</dbReference>
<dbReference type="PANTHER" id="PTHR30518">
    <property type="entry name" value="ENDOLYTIC MUREIN TRANSGLYCOSYLASE"/>
    <property type="match status" value="1"/>
</dbReference>
<dbReference type="HAMAP" id="MF_02065">
    <property type="entry name" value="MltG"/>
    <property type="match status" value="1"/>
</dbReference>
<keyword evidence="10" id="KW-1185">Reference proteome</keyword>
<gene>
    <name evidence="7" type="primary">mltG</name>
    <name evidence="9" type="ORF">FHX37_1165</name>
</gene>
<dbReference type="GO" id="GO:0009252">
    <property type="term" value="P:peptidoglycan biosynthetic process"/>
    <property type="evidence" value="ECO:0007669"/>
    <property type="project" value="UniProtKB-UniRule"/>
</dbReference>
<feature type="compositionally biased region" description="Low complexity" evidence="8">
    <location>
        <begin position="94"/>
        <end position="106"/>
    </location>
</feature>
<dbReference type="Pfam" id="PF02618">
    <property type="entry name" value="YceG"/>
    <property type="match status" value="1"/>
</dbReference>
<evidence type="ECO:0000256" key="8">
    <source>
        <dbReference type="SAM" id="MobiDB-lite"/>
    </source>
</evidence>
<comment type="similarity">
    <text evidence="7">Belongs to the transglycosylase MltG family.</text>
</comment>
<name>A0A543NHE1_9ACTN</name>
<keyword evidence="6 7" id="KW-0961">Cell wall biogenesis/degradation</keyword>
<feature type="compositionally biased region" description="Gly residues" evidence="8">
    <location>
        <begin position="69"/>
        <end position="79"/>
    </location>
</feature>
<feature type="compositionally biased region" description="Basic residues" evidence="8">
    <location>
        <begin position="247"/>
        <end position="273"/>
    </location>
</feature>
<keyword evidence="1 7" id="KW-1003">Cell membrane</keyword>
<dbReference type="EMBL" id="VFQC01000001">
    <property type="protein sequence ID" value="TQN31268.1"/>
    <property type="molecule type" value="Genomic_DNA"/>
</dbReference>
<evidence type="ECO:0000256" key="2">
    <source>
        <dbReference type="ARBA" id="ARBA00022692"/>
    </source>
</evidence>
<protein>
    <recommendedName>
        <fullName evidence="7">Endolytic murein transglycosylase</fullName>
        <ecNumber evidence="7">4.2.2.29</ecNumber>
    </recommendedName>
    <alternativeName>
        <fullName evidence="7">Peptidoglycan lytic transglycosylase</fullName>
    </alternativeName>
    <alternativeName>
        <fullName evidence="7">Peptidoglycan polymerization terminase</fullName>
    </alternativeName>
</protein>
<evidence type="ECO:0000256" key="4">
    <source>
        <dbReference type="ARBA" id="ARBA00023136"/>
    </source>
</evidence>
<dbReference type="PANTHER" id="PTHR30518:SF2">
    <property type="entry name" value="ENDOLYTIC MUREIN TRANSGLYCOSYLASE"/>
    <property type="match status" value="1"/>
</dbReference>
<evidence type="ECO:0000313" key="10">
    <source>
        <dbReference type="Proteomes" id="UP000317422"/>
    </source>
</evidence>
<dbReference type="AlphaFoldDB" id="A0A543NHE1"/>
<dbReference type="GO" id="GO:0071555">
    <property type="term" value="P:cell wall organization"/>
    <property type="evidence" value="ECO:0007669"/>
    <property type="project" value="UniProtKB-KW"/>
</dbReference>
<dbReference type="RefSeq" id="WP_141922505.1">
    <property type="nucleotide sequence ID" value="NZ_VFQC01000001.1"/>
</dbReference>
<feature type="site" description="Important for catalytic activity" evidence="7">
    <location>
        <position position="494"/>
    </location>
</feature>
<keyword evidence="3 7" id="KW-1133">Transmembrane helix</keyword>
<reference evidence="9 10" key="1">
    <citation type="submission" date="2019-06" db="EMBL/GenBank/DDBJ databases">
        <title>Sequencing the genomes of 1000 actinobacteria strains.</title>
        <authorList>
            <person name="Klenk H.-P."/>
        </authorList>
    </citation>
    <scope>NUCLEOTIDE SEQUENCE [LARGE SCALE GENOMIC DNA]</scope>
    <source>
        <strain evidence="9 10">DSM 45015</strain>
    </source>
</reference>
<evidence type="ECO:0000256" key="7">
    <source>
        <dbReference type="HAMAP-Rule" id="MF_02065"/>
    </source>
</evidence>
<dbReference type="NCBIfam" id="TIGR00247">
    <property type="entry name" value="endolytic transglycosylase MltG"/>
    <property type="match status" value="1"/>
</dbReference>
<organism evidence="9 10">
    <name type="scientific">Haloactinospora alba</name>
    <dbReference type="NCBI Taxonomy" id="405555"/>
    <lineage>
        <taxon>Bacteria</taxon>
        <taxon>Bacillati</taxon>
        <taxon>Actinomycetota</taxon>
        <taxon>Actinomycetes</taxon>
        <taxon>Streptosporangiales</taxon>
        <taxon>Nocardiopsidaceae</taxon>
        <taxon>Haloactinospora</taxon>
    </lineage>
</organism>
<feature type="transmembrane region" description="Helical" evidence="7">
    <location>
        <begin position="279"/>
        <end position="298"/>
    </location>
</feature>
<dbReference type="EC" id="4.2.2.29" evidence="7"/>
<feature type="compositionally biased region" description="Polar residues" evidence="8">
    <location>
        <begin position="126"/>
        <end position="138"/>
    </location>
</feature>
<comment type="subcellular location">
    <subcellularLocation>
        <location evidence="7">Cell membrane</location>
        <topology evidence="7">Single-pass membrane protein</topology>
    </subcellularLocation>
</comment>
<feature type="compositionally biased region" description="Acidic residues" evidence="8">
    <location>
        <begin position="190"/>
        <end position="203"/>
    </location>
</feature>
<keyword evidence="4 7" id="KW-0472">Membrane</keyword>
<comment type="caution">
    <text evidence="9">The sequence shown here is derived from an EMBL/GenBank/DDBJ whole genome shotgun (WGS) entry which is preliminary data.</text>
</comment>
<accession>A0A543NHE1</accession>
<evidence type="ECO:0000256" key="3">
    <source>
        <dbReference type="ARBA" id="ARBA00022989"/>
    </source>
</evidence>
<dbReference type="GO" id="GO:0008932">
    <property type="term" value="F:lytic endotransglycosylase activity"/>
    <property type="evidence" value="ECO:0007669"/>
    <property type="project" value="UniProtKB-UniRule"/>
</dbReference>
<evidence type="ECO:0000313" key="9">
    <source>
        <dbReference type="EMBL" id="TQN31268.1"/>
    </source>
</evidence>
<keyword evidence="5 7" id="KW-0456">Lyase</keyword>
<comment type="catalytic activity">
    <reaction evidence="7">
        <text>a peptidoglycan chain = a peptidoglycan chain with N-acetyl-1,6-anhydromuramyl-[peptide] at the reducing end + a peptidoglycan chain with N-acetylglucosamine at the non-reducing end.</text>
        <dbReference type="EC" id="4.2.2.29"/>
    </reaction>
</comment>
<dbReference type="Gene3D" id="3.30.1490.480">
    <property type="entry name" value="Endolytic murein transglycosylase"/>
    <property type="match status" value="1"/>
</dbReference>
<feature type="region of interest" description="Disordered" evidence="8">
    <location>
        <begin position="1"/>
        <end position="273"/>
    </location>
</feature>
<comment type="function">
    <text evidence="7">Functions as a peptidoglycan terminase that cleaves nascent peptidoglycan strands endolytically to terminate their elongation.</text>
</comment>
<keyword evidence="2 7" id="KW-0812">Transmembrane</keyword>
<dbReference type="GO" id="GO:0005886">
    <property type="term" value="C:plasma membrane"/>
    <property type="evidence" value="ECO:0007669"/>
    <property type="project" value="UniProtKB-SubCell"/>
</dbReference>
<evidence type="ECO:0000256" key="5">
    <source>
        <dbReference type="ARBA" id="ARBA00023239"/>
    </source>
</evidence>
<evidence type="ECO:0000256" key="6">
    <source>
        <dbReference type="ARBA" id="ARBA00023316"/>
    </source>
</evidence>
<sequence>MNGNDPYDPSSGRGRAERDYDPLTDPWWGASALAGEDASVPPQDPSPGADDVSQRAFRSEDPMPPAQGGRVGESAGSGEGAEQRPRGRRRRSEPPQAEGPAAGGPARSEDVARERPRGRRRRTEPDQSADTSGRQGTGSLPADGTPDTDGSFPGEADGEGPAGLEEVSFSRRLDFDAVPVRRKRSRPADDAPDVPGEDADPVDTEAPRRRRRRRGTAGGAESAVPAGEDREEEHDQEERSSRQRSTAGRRRSERGRGGRGRSTRRAAEPRKRRRPRLRWLAVGAVLVVLLAGGGYVLVRDHVFPSDYEGKGTGSVEVTIPEGASGAEIGRLLAEQNVVASANAFTGALSDSDAEALRPGAYEMRKQMSAEAAIALLLDPESRMGAQVTLQEGWRASRILDELADSTALSRDELQEAYEDPQSLGLPDYAERGPEGYLFPETYAVSPNDDATDVLSTMVEQYRSVAEETELEELADERGLSPNELMSVAAVVQTEAGSTEDMPKIARVIYNRLDEDMELGMDSTCFYVIEEYGIALNDEQRTACTEADSDYATYGRTGLPAGPINSPGKEAILASLNPAEGDWLYFVATDPENGVTEFAETRSEFRDLKAEFEANREDQ</sequence>
<dbReference type="OrthoDB" id="9814591at2"/>
<dbReference type="Proteomes" id="UP000317422">
    <property type="component" value="Unassembled WGS sequence"/>
</dbReference>
<proteinExistence type="inferred from homology"/>